<evidence type="ECO:0000256" key="2">
    <source>
        <dbReference type="SAM" id="SignalP"/>
    </source>
</evidence>
<organism evidence="3 4">
    <name type="scientific">Rhodanobacter humi</name>
    <dbReference type="NCBI Taxonomy" id="1888173"/>
    <lineage>
        <taxon>Bacteria</taxon>
        <taxon>Pseudomonadati</taxon>
        <taxon>Pseudomonadota</taxon>
        <taxon>Gammaproteobacteria</taxon>
        <taxon>Lysobacterales</taxon>
        <taxon>Rhodanobacteraceae</taxon>
        <taxon>Rhodanobacter</taxon>
    </lineage>
</organism>
<accession>A0ABV4AVA8</accession>
<feature type="signal peptide" evidence="2">
    <location>
        <begin position="1"/>
        <end position="22"/>
    </location>
</feature>
<comment type="caution">
    <text evidence="3">The sequence shown here is derived from an EMBL/GenBank/DDBJ whole genome shotgun (WGS) entry which is preliminary data.</text>
</comment>
<proteinExistence type="predicted"/>
<dbReference type="EMBL" id="JBGBPY010000001">
    <property type="protein sequence ID" value="MEY2184327.1"/>
    <property type="molecule type" value="Genomic_DNA"/>
</dbReference>
<feature type="chain" id="PRO_5045257361" evidence="2">
    <location>
        <begin position="23"/>
        <end position="67"/>
    </location>
</feature>
<dbReference type="Proteomes" id="UP001562159">
    <property type="component" value="Unassembled WGS sequence"/>
</dbReference>
<keyword evidence="4" id="KW-1185">Reference proteome</keyword>
<name>A0ABV4AVA8_9GAMM</name>
<evidence type="ECO:0000256" key="1">
    <source>
        <dbReference type="SAM" id="Phobius"/>
    </source>
</evidence>
<evidence type="ECO:0000313" key="4">
    <source>
        <dbReference type="Proteomes" id="UP001562159"/>
    </source>
</evidence>
<reference evidence="3 4" key="1">
    <citation type="submission" date="2024-07" db="EMBL/GenBank/DDBJ databases">
        <title>Molecular mechanisms and environmental adaptations of flagellar loss and biofilm growth of Rhodanobacter under environmental stress.</title>
        <authorList>
            <person name="Chen M."/>
        </authorList>
    </citation>
    <scope>NUCLEOTIDE SEQUENCE [LARGE SCALE GENOMIC DNA]</scope>
    <source>
        <strain evidence="3 4">RS22</strain>
    </source>
</reference>
<keyword evidence="1" id="KW-0812">Transmembrane</keyword>
<gene>
    <name evidence="3" type="ORF">AB7878_18115</name>
</gene>
<protein>
    <submittedName>
        <fullName evidence="3">Uncharacterized protein</fullName>
    </submittedName>
</protein>
<keyword evidence="1" id="KW-1133">Transmembrane helix</keyword>
<evidence type="ECO:0000313" key="3">
    <source>
        <dbReference type="EMBL" id="MEY2184327.1"/>
    </source>
</evidence>
<feature type="transmembrane region" description="Helical" evidence="1">
    <location>
        <begin position="32"/>
        <end position="54"/>
    </location>
</feature>
<keyword evidence="2" id="KW-0732">Signal</keyword>
<keyword evidence="1" id="KW-0472">Membrane</keyword>
<sequence length="67" mass="6933">MNLKTRVAVASGLLVAAGASMAQTTPTIDVSGVTPIFVGAGVAFTTMGTAYLVMRYGGKVWKWLANL</sequence>